<evidence type="ECO:0000313" key="3">
    <source>
        <dbReference type="Proteomes" id="UP000696931"/>
    </source>
</evidence>
<dbReference type="GO" id="GO:0045227">
    <property type="term" value="P:capsule polysaccharide biosynthetic process"/>
    <property type="evidence" value="ECO:0007669"/>
    <property type="project" value="InterPro"/>
</dbReference>
<keyword evidence="1" id="KW-0812">Transmembrane</keyword>
<sequence length="149" mass="16047">MTEEAVGLGLVVSLIFSETLSLAAGGMVVPGYLALMIHQPMRVAGTIVVALVTLGLLKLISRYTLVYGRRRIVIAVLIGFSLGAVSRRLLVFDVKGLPLDFQTIGFVIPGLIANWMERQGIVQTLCVMITTAVLVRLLLMLLNGGNLIQ</sequence>
<dbReference type="EMBL" id="JACRIW010000030">
    <property type="protein sequence ID" value="MBI5168535.1"/>
    <property type="molecule type" value="Genomic_DNA"/>
</dbReference>
<gene>
    <name evidence="2" type="primary">pgsC</name>
    <name evidence="2" type="ORF">HZA61_03510</name>
</gene>
<dbReference type="NCBIfam" id="TIGR04011">
    <property type="entry name" value="poly_gGlu_PgsC"/>
    <property type="match status" value="1"/>
</dbReference>
<name>A0A933W106_UNCEI</name>
<accession>A0A933W106</accession>
<organism evidence="2 3">
    <name type="scientific">Eiseniibacteriota bacterium</name>
    <dbReference type="NCBI Taxonomy" id="2212470"/>
    <lineage>
        <taxon>Bacteria</taxon>
        <taxon>Candidatus Eiseniibacteriota</taxon>
    </lineage>
</organism>
<evidence type="ECO:0000256" key="1">
    <source>
        <dbReference type="SAM" id="Phobius"/>
    </source>
</evidence>
<dbReference type="PRINTS" id="PR01759">
    <property type="entry name" value="CAPSULEPROTC"/>
</dbReference>
<proteinExistence type="predicted"/>
<dbReference type="InterPro" id="IPR008338">
    <property type="entry name" value="Capsule_biosynth_CapC"/>
</dbReference>
<feature type="transmembrane region" description="Helical" evidence="1">
    <location>
        <begin position="72"/>
        <end position="90"/>
    </location>
</feature>
<dbReference type="AlphaFoldDB" id="A0A933W106"/>
<evidence type="ECO:0000313" key="2">
    <source>
        <dbReference type="EMBL" id="MBI5168535.1"/>
    </source>
</evidence>
<protein>
    <submittedName>
        <fullName evidence="2">Poly-gamma-glutamate biosynthesis protein PgsC</fullName>
    </submittedName>
</protein>
<feature type="transmembrane region" description="Helical" evidence="1">
    <location>
        <begin position="121"/>
        <end position="142"/>
    </location>
</feature>
<dbReference type="Proteomes" id="UP000696931">
    <property type="component" value="Unassembled WGS sequence"/>
</dbReference>
<dbReference type="GO" id="GO:0016020">
    <property type="term" value="C:membrane"/>
    <property type="evidence" value="ECO:0007669"/>
    <property type="project" value="InterPro"/>
</dbReference>
<keyword evidence="1" id="KW-1133">Transmembrane helix</keyword>
<reference evidence="2" key="1">
    <citation type="submission" date="2020-07" db="EMBL/GenBank/DDBJ databases">
        <title>Huge and variable diversity of episymbiotic CPR bacteria and DPANN archaea in groundwater ecosystems.</title>
        <authorList>
            <person name="He C.Y."/>
            <person name="Keren R."/>
            <person name="Whittaker M."/>
            <person name="Farag I.F."/>
            <person name="Doudna J."/>
            <person name="Cate J.H.D."/>
            <person name="Banfield J.F."/>
        </authorList>
    </citation>
    <scope>NUCLEOTIDE SEQUENCE</scope>
    <source>
        <strain evidence="2">NC_groundwater_1813_Pr3_B-0.1um_71_17</strain>
    </source>
</reference>
<feature type="transmembrane region" description="Helical" evidence="1">
    <location>
        <begin position="39"/>
        <end position="60"/>
    </location>
</feature>
<keyword evidence="1" id="KW-0472">Membrane</keyword>
<dbReference type="Pfam" id="PF14102">
    <property type="entry name" value="Caps_synth_CapC"/>
    <property type="match status" value="1"/>
</dbReference>
<comment type="caution">
    <text evidence="2">The sequence shown here is derived from an EMBL/GenBank/DDBJ whole genome shotgun (WGS) entry which is preliminary data.</text>
</comment>